<protein>
    <submittedName>
        <fullName evidence="16">Cell division protein FtsI/penicillin-binding protein 2</fullName>
    </submittedName>
</protein>
<keyword evidence="5" id="KW-0812">Transmembrane</keyword>
<evidence type="ECO:0000256" key="2">
    <source>
        <dbReference type="ARBA" id="ARBA00004236"/>
    </source>
</evidence>
<dbReference type="SUPFAM" id="SSF56519">
    <property type="entry name" value="Penicillin binding protein dimerisation domain"/>
    <property type="match status" value="1"/>
</dbReference>
<comment type="similarity">
    <text evidence="3">Belongs to the transpeptidase family.</text>
</comment>
<name>A0A0S7B590_9CHLR</name>
<dbReference type="GO" id="GO:0051301">
    <property type="term" value="P:cell division"/>
    <property type="evidence" value="ECO:0007669"/>
    <property type="project" value="UniProtKB-KW"/>
</dbReference>
<accession>A0A0S7B590</accession>
<evidence type="ECO:0000256" key="8">
    <source>
        <dbReference type="ARBA" id="ARBA00022989"/>
    </source>
</evidence>
<feature type="domain" description="NTF2-like N-terminal transpeptidase" evidence="15">
    <location>
        <begin position="48"/>
        <end position="159"/>
    </location>
</feature>
<dbReference type="Pfam" id="PF00905">
    <property type="entry name" value="Transpeptidase"/>
    <property type="match status" value="1"/>
</dbReference>
<sequence>MKNLRAFSILILMSILAGCAGGATNLPGGSSNLPTPQVNVTQAPEVGPTAEAFMKAWQSFDYPTMYASLSRLSQDAITGDDFAKRYTDAAETLSLKSLDYTLSSTLVRPDSAQASFKLTYHTALVGDLQADVVMNLSLEENAWKINWEDALIHPLLKGGNKLQMRVEVPSRGTIYDRNDNALAVQSDAYAIGIVPGQFNSGMESRAVALLSRLTGQPAAWIEAMYKDESPDYYIPIGEASAQDVDDASDQIATIGGIYTTKYSTRYYPSGGIGPHVVGYTSFIYPEELTAKRQNGYLGDEKIGRAGLEEWGEQYLIGTRAASLYIVDANGTPVTRLAEVSAQPAYNIYSTIDSNLQDLTQKAMEGFTGAAVVLERDTGRVLALVSTPEFDPNLFDPNNNNSQYLLKQVYDTTENRLYNRATMSGYPLGSVFKIIVMAAGLESGLFTANDTYECGYEFNETGRTYTDWTLEHDQPPSGLLTLPEGLMRSCNIWFYHLSLDLYRNNLPTAVSDMARSFGLGKATGIGQLSEVTGNVPDPESEDDAVQLGIGQSTLLVTPLQVAEFIAAVGNGGTLYRPQVVEKITSVDGDPVFEFKPEVKGTLPVKPENLATIQDAMRSVVTDKRGTAQWVMVGLQIPVYGKTGTAQNDGPTPHAWFAGYTDAGREDKPDIAVVVLCERAGEGSDYAAPIFRRIVEDYFYGKPNKLYPWESTFYVTETPYKEPTDTPVPPEVPTETATPEVTATPEQ</sequence>
<feature type="signal peptide" evidence="12">
    <location>
        <begin position="1"/>
        <end position="22"/>
    </location>
</feature>
<keyword evidence="9" id="KW-0472">Membrane</keyword>
<dbReference type="GO" id="GO:0008360">
    <property type="term" value="P:regulation of cell shape"/>
    <property type="evidence" value="ECO:0007669"/>
    <property type="project" value="UniProtKB-KW"/>
</dbReference>
<keyword evidence="12" id="KW-0732">Signal</keyword>
<dbReference type="PANTHER" id="PTHR30627">
    <property type="entry name" value="PEPTIDOGLYCAN D,D-TRANSPEPTIDASE"/>
    <property type="match status" value="1"/>
</dbReference>
<dbReference type="InterPro" id="IPR007887">
    <property type="entry name" value="MecA_N"/>
</dbReference>
<evidence type="ECO:0000259" key="13">
    <source>
        <dbReference type="Pfam" id="PF00905"/>
    </source>
</evidence>
<feature type="chain" id="PRO_5006632822" evidence="12">
    <location>
        <begin position="23"/>
        <end position="745"/>
    </location>
</feature>
<keyword evidence="4" id="KW-1003">Cell membrane</keyword>
<evidence type="ECO:0000256" key="9">
    <source>
        <dbReference type="ARBA" id="ARBA00023136"/>
    </source>
</evidence>
<dbReference type="SUPFAM" id="SSF56601">
    <property type="entry name" value="beta-lactamase/transpeptidase-like"/>
    <property type="match status" value="1"/>
</dbReference>
<evidence type="ECO:0000256" key="5">
    <source>
        <dbReference type="ARBA" id="ARBA00022692"/>
    </source>
</evidence>
<dbReference type="GO" id="GO:0009252">
    <property type="term" value="P:peptidoglycan biosynthetic process"/>
    <property type="evidence" value="ECO:0007669"/>
    <property type="project" value="UniProtKB-KW"/>
</dbReference>
<dbReference type="Gene3D" id="3.90.1310.10">
    <property type="entry name" value="Penicillin-binding protein 2a (Domain 2)"/>
    <property type="match status" value="1"/>
</dbReference>
<evidence type="ECO:0000256" key="3">
    <source>
        <dbReference type="ARBA" id="ARBA00007171"/>
    </source>
</evidence>
<dbReference type="InterPro" id="IPR005311">
    <property type="entry name" value="PBP_dimer"/>
</dbReference>
<dbReference type="SUPFAM" id="SSF54427">
    <property type="entry name" value="NTF2-like"/>
    <property type="match status" value="1"/>
</dbReference>
<dbReference type="RefSeq" id="WP_075071742.1">
    <property type="nucleotide sequence ID" value="NZ_DF967972.1"/>
</dbReference>
<evidence type="ECO:0000313" key="16">
    <source>
        <dbReference type="EMBL" id="GAP12300.1"/>
    </source>
</evidence>
<dbReference type="EMBL" id="DF967972">
    <property type="protein sequence ID" value="GAP12300.1"/>
    <property type="molecule type" value="Genomic_DNA"/>
</dbReference>
<keyword evidence="8" id="KW-1133">Transmembrane helix</keyword>
<evidence type="ECO:0000256" key="11">
    <source>
        <dbReference type="SAM" id="MobiDB-lite"/>
    </source>
</evidence>
<keyword evidence="16" id="KW-0132">Cell division</keyword>
<dbReference type="InterPro" id="IPR001460">
    <property type="entry name" value="PCN-bd_Tpept"/>
</dbReference>
<gene>
    <name evidence="16" type="ORF">LARV_00032</name>
</gene>
<dbReference type="InterPro" id="IPR050515">
    <property type="entry name" value="Beta-lactam/transpept"/>
</dbReference>
<reference evidence="16" key="1">
    <citation type="submission" date="2015-07" db="EMBL/GenBank/DDBJ databases">
        <title>Draft Genome Sequences of Anaerolinea thermolimosa IMO-1, Bellilinea caldifistulae GOMI-1, Leptolinea tardivitalis YMTK-2, Levilinea saccharolytica KIBI-1,Longilinea arvoryzae KOME-1, Previously Described as Members of the Anaerolineaceae (Chloroflexi).</title>
        <authorList>
            <person name="Sekiguchi Y."/>
            <person name="Ohashi A."/>
            <person name="Matsuura N."/>
            <person name="Tourlousse M.D."/>
        </authorList>
    </citation>
    <scope>NUCLEOTIDE SEQUENCE [LARGE SCALE GENOMIC DNA]</scope>
    <source>
        <strain evidence="16">KOME-1</strain>
    </source>
</reference>
<evidence type="ECO:0000313" key="17">
    <source>
        <dbReference type="Proteomes" id="UP000055060"/>
    </source>
</evidence>
<keyword evidence="7" id="KW-0573">Peptidoglycan synthesis</keyword>
<dbReference type="GO" id="GO:0071555">
    <property type="term" value="P:cell wall organization"/>
    <property type="evidence" value="ECO:0007669"/>
    <property type="project" value="UniProtKB-KW"/>
</dbReference>
<dbReference type="PROSITE" id="PS51257">
    <property type="entry name" value="PROKAR_LIPOPROTEIN"/>
    <property type="match status" value="1"/>
</dbReference>
<dbReference type="PANTHER" id="PTHR30627:SF2">
    <property type="entry name" value="PEPTIDOGLYCAN D,D-TRANSPEPTIDASE MRDA"/>
    <property type="match status" value="1"/>
</dbReference>
<evidence type="ECO:0000256" key="7">
    <source>
        <dbReference type="ARBA" id="ARBA00022984"/>
    </source>
</evidence>
<dbReference type="GO" id="GO:0071972">
    <property type="term" value="F:peptidoglycan L,D-transpeptidase activity"/>
    <property type="evidence" value="ECO:0007669"/>
    <property type="project" value="TreeGrafter"/>
</dbReference>
<feature type="compositionally biased region" description="Low complexity" evidence="11">
    <location>
        <begin position="731"/>
        <end position="745"/>
    </location>
</feature>
<evidence type="ECO:0000256" key="12">
    <source>
        <dbReference type="SAM" id="SignalP"/>
    </source>
</evidence>
<proteinExistence type="inferred from homology"/>
<evidence type="ECO:0000256" key="4">
    <source>
        <dbReference type="ARBA" id="ARBA00022475"/>
    </source>
</evidence>
<feature type="region of interest" description="Disordered" evidence="11">
    <location>
        <begin position="718"/>
        <end position="745"/>
    </location>
</feature>
<evidence type="ECO:0000256" key="1">
    <source>
        <dbReference type="ARBA" id="ARBA00004167"/>
    </source>
</evidence>
<dbReference type="Pfam" id="PF03717">
    <property type="entry name" value="PBP_dimer"/>
    <property type="match status" value="1"/>
</dbReference>
<keyword evidence="10" id="KW-0961">Cell wall biogenesis/degradation</keyword>
<feature type="domain" description="Penicillin-binding protein dimerisation" evidence="14">
    <location>
        <begin position="168"/>
        <end position="335"/>
    </location>
</feature>
<dbReference type="OrthoDB" id="9770103at2"/>
<evidence type="ECO:0000259" key="15">
    <source>
        <dbReference type="Pfam" id="PF05223"/>
    </source>
</evidence>
<dbReference type="InterPro" id="IPR032710">
    <property type="entry name" value="NTF2-like_dom_sf"/>
</dbReference>
<feature type="domain" description="Penicillin-binding protein transpeptidase" evidence="13">
    <location>
        <begin position="368"/>
        <end position="694"/>
    </location>
</feature>
<dbReference type="STRING" id="360412.LARV_00032"/>
<evidence type="ECO:0000256" key="10">
    <source>
        <dbReference type="ARBA" id="ARBA00023316"/>
    </source>
</evidence>
<dbReference type="GO" id="GO:0046677">
    <property type="term" value="P:response to antibiotic"/>
    <property type="evidence" value="ECO:0007669"/>
    <property type="project" value="InterPro"/>
</dbReference>
<keyword evidence="6" id="KW-0133">Cell shape</keyword>
<evidence type="ECO:0000259" key="14">
    <source>
        <dbReference type="Pfam" id="PF03717"/>
    </source>
</evidence>
<keyword evidence="17" id="KW-1185">Reference proteome</keyword>
<dbReference type="Pfam" id="PF05223">
    <property type="entry name" value="MecA_N"/>
    <property type="match status" value="1"/>
</dbReference>
<dbReference type="Gene3D" id="3.10.450.100">
    <property type="entry name" value="NTF2-like, domain 1"/>
    <property type="match status" value="1"/>
</dbReference>
<comment type="subcellular location">
    <subcellularLocation>
        <location evidence="2">Cell membrane</location>
    </subcellularLocation>
    <subcellularLocation>
        <location evidence="1">Membrane</location>
        <topology evidence="1">Single-pass membrane protein</topology>
    </subcellularLocation>
</comment>
<dbReference type="AlphaFoldDB" id="A0A0S7B590"/>
<dbReference type="GO" id="GO:0008658">
    <property type="term" value="F:penicillin binding"/>
    <property type="evidence" value="ECO:0007669"/>
    <property type="project" value="InterPro"/>
</dbReference>
<dbReference type="InterPro" id="IPR012338">
    <property type="entry name" value="Beta-lactam/transpept-like"/>
</dbReference>
<evidence type="ECO:0000256" key="6">
    <source>
        <dbReference type="ARBA" id="ARBA00022960"/>
    </source>
</evidence>
<dbReference type="Gene3D" id="3.30.1390.30">
    <property type="entry name" value="Penicillin-binding protein 2a, domain 3"/>
    <property type="match status" value="1"/>
</dbReference>
<dbReference type="GO" id="GO:0005886">
    <property type="term" value="C:plasma membrane"/>
    <property type="evidence" value="ECO:0007669"/>
    <property type="project" value="UniProtKB-SubCell"/>
</dbReference>
<dbReference type="Proteomes" id="UP000055060">
    <property type="component" value="Unassembled WGS sequence"/>
</dbReference>
<dbReference type="InterPro" id="IPR036138">
    <property type="entry name" value="PBP_dimer_sf"/>
</dbReference>
<keyword evidence="16" id="KW-0131">Cell cycle</keyword>
<dbReference type="Gene3D" id="3.40.710.10">
    <property type="entry name" value="DD-peptidase/beta-lactamase superfamily"/>
    <property type="match status" value="1"/>
</dbReference>
<organism evidence="16">
    <name type="scientific">Longilinea arvoryzae</name>
    <dbReference type="NCBI Taxonomy" id="360412"/>
    <lineage>
        <taxon>Bacteria</taxon>
        <taxon>Bacillati</taxon>
        <taxon>Chloroflexota</taxon>
        <taxon>Anaerolineae</taxon>
        <taxon>Anaerolineales</taxon>
        <taxon>Anaerolineaceae</taxon>
        <taxon>Longilinea</taxon>
    </lineage>
</organism>